<organism evidence="2 3">
    <name type="scientific">Candidatus Roizmanbacteria bacterium CG_4_10_14_0_2_um_filter_36_9</name>
    <dbReference type="NCBI Taxonomy" id="1974823"/>
    <lineage>
        <taxon>Bacteria</taxon>
        <taxon>Candidatus Roizmaniibacteriota</taxon>
    </lineage>
</organism>
<keyword evidence="1" id="KW-1133">Transmembrane helix</keyword>
<comment type="caution">
    <text evidence="2">The sequence shown here is derived from an EMBL/GenBank/DDBJ whole genome shotgun (WGS) entry which is preliminary data.</text>
</comment>
<evidence type="ECO:0000256" key="1">
    <source>
        <dbReference type="SAM" id="Phobius"/>
    </source>
</evidence>
<dbReference type="AlphaFoldDB" id="A0A2M7U2N0"/>
<dbReference type="Proteomes" id="UP000230027">
    <property type="component" value="Unassembled WGS sequence"/>
</dbReference>
<accession>A0A2M7U2N0</accession>
<keyword evidence="1" id="KW-0812">Transmembrane</keyword>
<evidence type="ECO:0000313" key="2">
    <source>
        <dbReference type="EMBL" id="PIZ64557.1"/>
    </source>
</evidence>
<proteinExistence type="predicted"/>
<gene>
    <name evidence="2" type="ORF">COY14_04465</name>
</gene>
<protein>
    <submittedName>
        <fullName evidence="2">Uncharacterized protein</fullName>
    </submittedName>
</protein>
<dbReference type="EMBL" id="PFOD01000076">
    <property type="protein sequence ID" value="PIZ64557.1"/>
    <property type="molecule type" value="Genomic_DNA"/>
</dbReference>
<keyword evidence="1" id="KW-0472">Membrane</keyword>
<reference evidence="3" key="1">
    <citation type="submission" date="2017-09" db="EMBL/GenBank/DDBJ databases">
        <title>Depth-based differentiation of microbial function through sediment-hosted aquifers and enrichment of novel symbionts in the deep terrestrial subsurface.</title>
        <authorList>
            <person name="Probst A.J."/>
            <person name="Ladd B."/>
            <person name="Jarett J.K."/>
            <person name="Geller-Mcgrath D.E."/>
            <person name="Sieber C.M.K."/>
            <person name="Emerson J.B."/>
            <person name="Anantharaman K."/>
            <person name="Thomas B.C."/>
            <person name="Malmstrom R."/>
            <person name="Stieglmeier M."/>
            <person name="Klingl A."/>
            <person name="Woyke T."/>
            <person name="Ryan C.M."/>
            <person name="Banfield J.F."/>
        </authorList>
    </citation>
    <scope>NUCLEOTIDE SEQUENCE [LARGE SCALE GENOMIC DNA]</scope>
</reference>
<sequence length="115" mass="13306">MEDTTIPQNPELVENYNEVASPHKSRLLYSIVVLALLAVGFGGGFYSRNFFPESKPIPPLEEPTAETQARFDKENEEYAEKLKQIENWTPYVNKEYGFSKEKFLNHPPLKNHFQS</sequence>
<feature type="transmembrane region" description="Helical" evidence="1">
    <location>
        <begin position="27"/>
        <end position="46"/>
    </location>
</feature>
<name>A0A2M7U2N0_9BACT</name>
<evidence type="ECO:0000313" key="3">
    <source>
        <dbReference type="Proteomes" id="UP000230027"/>
    </source>
</evidence>